<keyword evidence="2" id="KW-1185">Reference proteome</keyword>
<name>A0A6M1T0X3_9BACT</name>
<reference evidence="1 2" key="1">
    <citation type="submission" date="2020-02" db="EMBL/GenBank/DDBJ databases">
        <title>Aliifodinibius halophilus 2W32, complete genome.</title>
        <authorList>
            <person name="Li Y."/>
            <person name="Wu S."/>
        </authorList>
    </citation>
    <scope>NUCLEOTIDE SEQUENCE [LARGE SCALE GENOMIC DNA]</scope>
    <source>
        <strain evidence="1 2">2W32</strain>
    </source>
</reference>
<dbReference type="EMBL" id="JAALLS010000024">
    <property type="protein sequence ID" value="NGP89718.1"/>
    <property type="molecule type" value="Genomic_DNA"/>
</dbReference>
<dbReference type="InterPro" id="IPR021352">
    <property type="entry name" value="DUF2971"/>
</dbReference>
<sequence length="280" mass="33021">MEKIFEHFDKTPKTPIYHYTSQKGLIGIVLNKEIWASKIQYLNDSTEFRHAYYLLQKRLGTEFRSIDDKFINGLKNSADGSKHINIFAASFSENGDLLSQWRAYCPDSGGYNIGFNHSDLEWLLNSYNLEIVPCIYEEEKQFLLIDELINHFLTKYQNDQISDWMDFLDDFKSEFIRLAPVLKHPSFREEKEWRIVSRPVSYYNEEVDYRPGESMIIPYYKMRLASSDDNFSFHKINIGPTPHKKLAEHSVMGLLFKSGHFNSTANHQMIDKSKIPYRTW</sequence>
<dbReference type="RefSeq" id="WP_165270754.1">
    <property type="nucleotide sequence ID" value="NZ_JAALLS010000024.1"/>
</dbReference>
<proteinExistence type="predicted"/>
<evidence type="ECO:0000313" key="1">
    <source>
        <dbReference type="EMBL" id="NGP89718.1"/>
    </source>
</evidence>
<accession>A0A6M1T0X3</accession>
<dbReference type="AlphaFoldDB" id="A0A6M1T0X3"/>
<evidence type="ECO:0000313" key="2">
    <source>
        <dbReference type="Proteomes" id="UP000479132"/>
    </source>
</evidence>
<comment type="caution">
    <text evidence="1">The sequence shown here is derived from an EMBL/GenBank/DDBJ whole genome shotgun (WGS) entry which is preliminary data.</text>
</comment>
<dbReference type="Pfam" id="PF11185">
    <property type="entry name" value="DUF2971"/>
    <property type="match status" value="1"/>
</dbReference>
<dbReference type="Proteomes" id="UP000479132">
    <property type="component" value="Unassembled WGS sequence"/>
</dbReference>
<gene>
    <name evidence="1" type="ORF">G3569_15275</name>
</gene>
<organism evidence="1 2">
    <name type="scientific">Fodinibius halophilus</name>
    <dbReference type="NCBI Taxonomy" id="1736908"/>
    <lineage>
        <taxon>Bacteria</taxon>
        <taxon>Pseudomonadati</taxon>
        <taxon>Balneolota</taxon>
        <taxon>Balneolia</taxon>
        <taxon>Balneolales</taxon>
        <taxon>Balneolaceae</taxon>
        <taxon>Fodinibius</taxon>
    </lineage>
</organism>
<protein>
    <submittedName>
        <fullName evidence="1">DUF2971 domain-containing protein</fullName>
    </submittedName>
</protein>